<dbReference type="EMBL" id="CAJOBH010104384">
    <property type="protein sequence ID" value="CAF4629059.1"/>
    <property type="molecule type" value="Genomic_DNA"/>
</dbReference>
<feature type="non-terminal residue" evidence="1">
    <location>
        <position position="80"/>
    </location>
</feature>
<accession>A0A8S2ZE67</accession>
<dbReference type="EMBL" id="CAJOBJ010192111">
    <property type="protein sequence ID" value="CAF4957467.1"/>
    <property type="molecule type" value="Genomic_DNA"/>
</dbReference>
<evidence type="ECO:0000313" key="1">
    <source>
        <dbReference type="EMBL" id="CAF4629059.1"/>
    </source>
</evidence>
<dbReference type="AlphaFoldDB" id="A0A8S2ZE67"/>
<reference evidence="1" key="1">
    <citation type="submission" date="2021-02" db="EMBL/GenBank/DDBJ databases">
        <authorList>
            <person name="Nowell W R."/>
        </authorList>
    </citation>
    <scope>NUCLEOTIDE SEQUENCE</scope>
</reference>
<dbReference type="Proteomes" id="UP000681720">
    <property type="component" value="Unassembled WGS sequence"/>
</dbReference>
<organism evidence="1 3">
    <name type="scientific">Rotaria magnacalcarata</name>
    <dbReference type="NCBI Taxonomy" id="392030"/>
    <lineage>
        <taxon>Eukaryota</taxon>
        <taxon>Metazoa</taxon>
        <taxon>Spiralia</taxon>
        <taxon>Gnathifera</taxon>
        <taxon>Rotifera</taxon>
        <taxon>Eurotatoria</taxon>
        <taxon>Bdelloidea</taxon>
        <taxon>Philodinida</taxon>
        <taxon>Philodinidae</taxon>
        <taxon>Rotaria</taxon>
    </lineage>
</organism>
<gene>
    <name evidence="1" type="ORF">BYL167_LOCUS41285</name>
    <name evidence="2" type="ORF">GIL414_LOCUS54655</name>
</gene>
<dbReference type="Proteomes" id="UP000681967">
    <property type="component" value="Unassembled WGS sequence"/>
</dbReference>
<comment type="caution">
    <text evidence="1">The sequence shown here is derived from an EMBL/GenBank/DDBJ whole genome shotgun (WGS) entry which is preliminary data.</text>
</comment>
<sequence>SRFTDLERKTILVQFIAVEPLTFYTTSDGTDLVQDTLRLHLSRQDADILGQEGSLSIDEQGEFLTFEPLDTKNRTLHLPT</sequence>
<proteinExistence type="predicted"/>
<feature type="non-terminal residue" evidence="1">
    <location>
        <position position="1"/>
    </location>
</feature>
<evidence type="ECO:0000313" key="2">
    <source>
        <dbReference type="EMBL" id="CAF4957467.1"/>
    </source>
</evidence>
<evidence type="ECO:0000313" key="3">
    <source>
        <dbReference type="Proteomes" id="UP000681967"/>
    </source>
</evidence>
<protein>
    <submittedName>
        <fullName evidence="1">Uncharacterized protein</fullName>
    </submittedName>
</protein>
<name>A0A8S2ZE67_9BILA</name>